<evidence type="ECO:0000313" key="3">
    <source>
        <dbReference type="Proteomes" id="UP000561681"/>
    </source>
</evidence>
<name>A0A7W7IUY0_9FLAO</name>
<dbReference type="AlphaFoldDB" id="A0A7W7IUY0"/>
<organism evidence="2 3">
    <name type="scientific">Flavobacterium nitrogenifigens</name>
    <dbReference type="NCBI Taxonomy" id="1617283"/>
    <lineage>
        <taxon>Bacteria</taxon>
        <taxon>Pseudomonadati</taxon>
        <taxon>Bacteroidota</taxon>
        <taxon>Flavobacteriia</taxon>
        <taxon>Flavobacteriales</taxon>
        <taxon>Flavobacteriaceae</taxon>
        <taxon>Flavobacterium</taxon>
    </lineage>
</organism>
<keyword evidence="3" id="KW-1185">Reference proteome</keyword>
<dbReference type="InterPro" id="IPR049304">
    <property type="entry name" value="Gly_rich_dom"/>
</dbReference>
<dbReference type="Pfam" id="PF21722">
    <property type="entry name" value="Gly_rich_2"/>
    <property type="match status" value="1"/>
</dbReference>
<accession>A0A7W7IUY0</accession>
<evidence type="ECO:0000259" key="1">
    <source>
        <dbReference type="Pfam" id="PF21722"/>
    </source>
</evidence>
<dbReference type="EMBL" id="JACHLD010000001">
    <property type="protein sequence ID" value="MBB4801041.1"/>
    <property type="molecule type" value="Genomic_DNA"/>
</dbReference>
<sequence length="1105" mass="114929">MKRTLPIRFTFSSISNSQTRDGIQLKLRPCFKLKFFLILIISLFYTSAKAQTITHQFPADNTLELPAGIDEVNLEAWGAGGSGGGATASLLEGRGGSGGGGGAYAKGKITTSTPQILSIFVGKATAGTSGNGVSGGASYIATYTATFNAGGGGAGIANNSGGSPIGGAAGAFTGTTGSVAGQPGKNGSSGVLALLAVFGAGAGGDAGNLAGGGGKGGDPISSVALGNSLGNDGKTYGGGGSGALSSLTASQNGGAGARGHLILTYTCKTYSLSTIKASSACTTTGTSLVEFTGTAASLPKGNYTATYTTSSPVATLTANFTVTTAGMGSFIATGLNTVGGSTITITSLKSMDCTSSITANNSVLIAVTARPTIALGSIAEVCSSTSAQNVNLTYSGTTNVPTNYSIAWSASPTNSFIAVNNATLPASPIIISVPAGTSAGSYTGTLTVSNAGCVSINYPITVVVNATPSAPTASATQQPTCDVNTGTITVTSPASGTGFSYSLDGVSFSNTTGVFTGLATGTYNVRVRNNTTLCQSPTTAVIINPVATKTWNGSLSANWGTSANWTPAGVPLASDCVVIPQMTISPIISGTDGVFYANRLTIQNNGSLIVQSTNTLTVTNEVTVLGTGSLVFENNSSLVQISEATNSGNITYKRNSKPIRRLDATYWSSPVTRVPAFTLQEFSPLTLLDKYYKFVPNTGWVVILNGTEEMVKGNGYNIRAPQSYDTNSTAIYGGVFTGVPNNGTILGPAAVAEKSNLLGNPYPSAIYADRFIVDNAANFYGTLYFWTHNSLPVLNPADGKYYYNNNDFAIYNLSGNTTVGSMTGTGATTPGNTDAPSGYIAAGQGFFAKSKTGQRAVFTNLMRVSSRNSQFFKSNQSEFERHRVWLNFTNTSGAFKQILIGYVEGATNLWDDNYDAETLDANPLLDFYSINGLNKLVIQGRAIPFEESDTVPLGYRSSIAGDFTIAIERTDGNLSTQAIYLEDKTTNKIHDLKASAYTFTTATGVFNDRFVLRYNDKKLETNDFVSLDKNVFVSVKDKSIRLQAVSDTENLKETTIYDIGGKLLYRKEDINNKELLITNLPPAHQVLLVKVTLNNGYTTTKKIVF</sequence>
<feature type="domain" description="Glycine-rich" evidence="1">
    <location>
        <begin position="62"/>
        <end position="265"/>
    </location>
</feature>
<dbReference type="NCBIfam" id="NF033708">
    <property type="entry name" value="T9SS_Cterm_ChiA"/>
    <property type="match status" value="1"/>
</dbReference>
<reference evidence="2 3" key="1">
    <citation type="submission" date="2020-08" db="EMBL/GenBank/DDBJ databases">
        <title>Functional genomics of gut bacteria from endangered species of beetles.</title>
        <authorList>
            <person name="Carlos-Shanley C."/>
        </authorList>
    </citation>
    <scope>NUCLEOTIDE SEQUENCE [LARGE SCALE GENOMIC DNA]</scope>
    <source>
        <strain evidence="2 3">S00142</strain>
    </source>
</reference>
<dbReference type="Proteomes" id="UP000561681">
    <property type="component" value="Unassembled WGS sequence"/>
</dbReference>
<protein>
    <recommendedName>
        <fullName evidence="1">Glycine-rich domain-containing protein</fullName>
    </recommendedName>
</protein>
<comment type="caution">
    <text evidence="2">The sequence shown here is derived from an EMBL/GenBank/DDBJ whole genome shotgun (WGS) entry which is preliminary data.</text>
</comment>
<evidence type="ECO:0000313" key="2">
    <source>
        <dbReference type="EMBL" id="MBB4801041.1"/>
    </source>
</evidence>
<proteinExistence type="predicted"/>
<dbReference type="RefSeq" id="WP_184159149.1">
    <property type="nucleotide sequence ID" value="NZ_JACHLD010000001.1"/>
</dbReference>
<gene>
    <name evidence="2" type="ORF">HNP37_001080</name>
</gene>